<protein>
    <submittedName>
        <fullName evidence="1">Uncharacterized protein</fullName>
    </submittedName>
</protein>
<organism evidence="1 2">
    <name type="scientific">Dallia pectoralis</name>
    <name type="common">Alaska blackfish</name>
    <dbReference type="NCBI Taxonomy" id="75939"/>
    <lineage>
        <taxon>Eukaryota</taxon>
        <taxon>Metazoa</taxon>
        <taxon>Chordata</taxon>
        <taxon>Craniata</taxon>
        <taxon>Vertebrata</taxon>
        <taxon>Euteleostomi</taxon>
        <taxon>Actinopterygii</taxon>
        <taxon>Neopterygii</taxon>
        <taxon>Teleostei</taxon>
        <taxon>Protacanthopterygii</taxon>
        <taxon>Esociformes</taxon>
        <taxon>Umbridae</taxon>
        <taxon>Dallia</taxon>
    </lineage>
</organism>
<dbReference type="Proteomes" id="UP001157502">
    <property type="component" value="Chromosome 31"/>
</dbReference>
<dbReference type="EMBL" id="CM055758">
    <property type="protein sequence ID" value="KAJ7988219.1"/>
    <property type="molecule type" value="Genomic_DNA"/>
</dbReference>
<reference evidence="1" key="1">
    <citation type="submission" date="2021-05" db="EMBL/GenBank/DDBJ databases">
        <authorList>
            <person name="Pan Q."/>
            <person name="Jouanno E."/>
            <person name="Zahm M."/>
            <person name="Klopp C."/>
            <person name="Cabau C."/>
            <person name="Louis A."/>
            <person name="Berthelot C."/>
            <person name="Parey E."/>
            <person name="Roest Crollius H."/>
            <person name="Montfort J."/>
            <person name="Robinson-Rechavi M."/>
            <person name="Bouchez O."/>
            <person name="Lampietro C."/>
            <person name="Lopez Roques C."/>
            <person name="Donnadieu C."/>
            <person name="Postlethwait J."/>
            <person name="Bobe J."/>
            <person name="Dillon D."/>
            <person name="Chandos A."/>
            <person name="von Hippel F."/>
            <person name="Guiguen Y."/>
        </authorList>
    </citation>
    <scope>NUCLEOTIDE SEQUENCE</scope>
    <source>
        <strain evidence="1">YG-Jan2019</strain>
    </source>
</reference>
<gene>
    <name evidence="1" type="ORF">DPEC_G00321330</name>
</gene>
<evidence type="ECO:0000313" key="2">
    <source>
        <dbReference type="Proteomes" id="UP001157502"/>
    </source>
</evidence>
<name>A0ACC2FA64_DALPE</name>
<proteinExistence type="predicted"/>
<accession>A0ACC2FA64</accession>
<comment type="caution">
    <text evidence="1">The sequence shown here is derived from an EMBL/GenBank/DDBJ whole genome shotgun (WGS) entry which is preliminary data.</text>
</comment>
<evidence type="ECO:0000313" key="1">
    <source>
        <dbReference type="EMBL" id="KAJ7988219.1"/>
    </source>
</evidence>
<sequence>MAESNPDRGIIFDFFDAVDSGGHSRHGAVPTRPEPVQETPMRPRKSLETQNPNSMRSHRIALCSCEGRPIVPPICLLALSSQDELKNRLQRQLETPTQQCDEYMKRTAEAEARVKLFERKVLLMKAQVNALKRGHISSDSVCKQLQEMRAELRNVTTVDQQLHIPSAPHQMSSPMTESEDLYASGGHIDNYCSYCGQPLTAIGIGLRDAMRSRQELKSSFQRQLATVIWQRDEYKRGAREAEAKVKLWKRRHIVMKAQVRAARQVFLTDMAPGSHRDTEPKIV</sequence>
<keyword evidence="2" id="KW-1185">Reference proteome</keyword>